<dbReference type="CDD" id="cd00130">
    <property type="entry name" value="PAS"/>
    <property type="match status" value="1"/>
</dbReference>
<gene>
    <name evidence="12" type="primary">sasA_3</name>
    <name evidence="12" type="ORF">PS854_00302</name>
</gene>
<dbReference type="SUPFAM" id="SSF55874">
    <property type="entry name" value="ATPase domain of HSP90 chaperone/DNA topoisomerase II/histidine kinase"/>
    <property type="match status" value="1"/>
</dbReference>
<dbReference type="Gene3D" id="3.30.450.20">
    <property type="entry name" value="PAS domain"/>
    <property type="match status" value="1"/>
</dbReference>
<evidence type="ECO:0000313" key="12">
    <source>
        <dbReference type="EMBL" id="VVO51307.1"/>
    </source>
</evidence>
<organism evidence="12 13">
    <name type="scientific">Pseudomonas fluorescens</name>
    <dbReference type="NCBI Taxonomy" id="294"/>
    <lineage>
        <taxon>Bacteria</taxon>
        <taxon>Pseudomonadati</taxon>
        <taxon>Pseudomonadota</taxon>
        <taxon>Gammaproteobacteria</taxon>
        <taxon>Pseudomonadales</taxon>
        <taxon>Pseudomonadaceae</taxon>
        <taxon>Pseudomonas</taxon>
    </lineage>
</organism>
<comment type="catalytic activity">
    <reaction evidence="1">
        <text>ATP + protein L-histidine = ADP + protein N-phospho-L-histidine.</text>
        <dbReference type="EC" id="2.7.13.3"/>
    </reaction>
</comment>
<dbReference type="Gene3D" id="1.10.287.130">
    <property type="match status" value="1"/>
</dbReference>
<evidence type="ECO:0000256" key="7">
    <source>
        <dbReference type="ARBA" id="ARBA00022840"/>
    </source>
</evidence>
<keyword evidence="5" id="KW-0547">Nucleotide-binding</keyword>
<evidence type="ECO:0000256" key="8">
    <source>
        <dbReference type="ARBA" id="ARBA00023012"/>
    </source>
</evidence>
<keyword evidence="6 12" id="KW-0418">Kinase</keyword>
<keyword evidence="8" id="KW-0902">Two-component regulatory system</keyword>
<feature type="domain" description="Histidine kinase" evidence="10">
    <location>
        <begin position="276"/>
        <end position="492"/>
    </location>
</feature>
<dbReference type="Gene3D" id="3.30.565.10">
    <property type="entry name" value="Histidine kinase-like ATPase, C-terminal domain"/>
    <property type="match status" value="1"/>
</dbReference>
<keyword evidence="7" id="KW-0067">ATP-binding</keyword>
<dbReference type="PROSITE" id="PS50113">
    <property type="entry name" value="PAC"/>
    <property type="match status" value="1"/>
</dbReference>
<evidence type="ECO:0000313" key="13">
    <source>
        <dbReference type="Proteomes" id="UP000327111"/>
    </source>
</evidence>
<name>A0A5E7GKI7_PSEFL</name>
<protein>
    <recommendedName>
        <fullName evidence="2">histidine kinase</fullName>
        <ecNumber evidence="2">2.7.13.3</ecNumber>
    </recommendedName>
</protein>
<proteinExistence type="predicted"/>
<dbReference type="InterPro" id="IPR000014">
    <property type="entry name" value="PAS"/>
</dbReference>
<evidence type="ECO:0000256" key="9">
    <source>
        <dbReference type="SAM" id="Phobius"/>
    </source>
</evidence>
<dbReference type="InterPro" id="IPR004358">
    <property type="entry name" value="Sig_transdc_His_kin-like_C"/>
</dbReference>
<dbReference type="EC" id="2.7.13.3" evidence="2"/>
<dbReference type="PANTHER" id="PTHR43065">
    <property type="entry name" value="SENSOR HISTIDINE KINASE"/>
    <property type="match status" value="1"/>
</dbReference>
<dbReference type="GO" id="GO:0000155">
    <property type="term" value="F:phosphorelay sensor kinase activity"/>
    <property type="evidence" value="ECO:0007669"/>
    <property type="project" value="InterPro"/>
</dbReference>
<dbReference type="InterPro" id="IPR035965">
    <property type="entry name" value="PAS-like_dom_sf"/>
</dbReference>
<dbReference type="InterPro" id="IPR036890">
    <property type="entry name" value="HATPase_C_sf"/>
</dbReference>
<dbReference type="CDD" id="cd00082">
    <property type="entry name" value="HisKA"/>
    <property type="match status" value="1"/>
</dbReference>
<feature type="transmembrane region" description="Helical" evidence="9">
    <location>
        <begin position="44"/>
        <end position="61"/>
    </location>
</feature>
<dbReference type="InterPro" id="IPR013655">
    <property type="entry name" value="PAS_fold_3"/>
</dbReference>
<dbReference type="PANTHER" id="PTHR43065:SF10">
    <property type="entry name" value="PEROXIDE STRESS-ACTIVATED HISTIDINE KINASE MAK3"/>
    <property type="match status" value="1"/>
</dbReference>
<dbReference type="EMBL" id="CABVIF010000001">
    <property type="protein sequence ID" value="VVO51307.1"/>
    <property type="molecule type" value="Genomic_DNA"/>
</dbReference>
<accession>A0A5E7GKI7</accession>
<dbReference type="PROSITE" id="PS50109">
    <property type="entry name" value="HIS_KIN"/>
    <property type="match status" value="1"/>
</dbReference>
<dbReference type="InterPro" id="IPR005467">
    <property type="entry name" value="His_kinase_dom"/>
</dbReference>
<dbReference type="SUPFAM" id="SSF47384">
    <property type="entry name" value="Homodimeric domain of signal transducing histidine kinase"/>
    <property type="match status" value="1"/>
</dbReference>
<keyword evidence="9" id="KW-0812">Transmembrane</keyword>
<evidence type="ECO:0000256" key="2">
    <source>
        <dbReference type="ARBA" id="ARBA00012438"/>
    </source>
</evidence>
<dbReference type="SMART" id="SM00086">
    <property type="entry name" value="PAC"/>
    <property type="match status" value="1"/>
</dbReference>
<feature type="transmembrane region" description="Helical" evidence="9">
    <location>
        <begin position="20"/>
        <end position="38"/>
    </location>
</feature>
<dbReference type="InterPro" id="IPR003661">
    <property type="entry name" value="HisK_dim/P_dom"/>
</dbReference>
<keyword evidence="9" id="KW-0472">Membrane</keyword>
<feature type="transmembrane region" description="Helical" evidence="9">
    <location>
        <begin position="68"/>
        <end position="84"/>
    </location>
</feature>
<evidence type="ECO:0000256" key="6">
    <source>
        <dbReference type="ARBA" id="ARBA00022777"/>
    </source>
</evidence>
<sequence length="496" mass="54989">MTLLALSMHSAKINSSPHAWILRLGAVLLTLVIFLVDWLSSLDVAIAVLYVTVILISSDLFSYRGMRAVSLICGLLTLTAYLLSHIDAWLAPPFVRCLVSLAAITITAILALKSKAAREALQQQVQLLHRSEAFLAGAQRLSLTGSVGLKLPQAELDWSDEARRIFEFDSPLQPTLEQMVDRTHPEDAGDLKKLLQQAYAHSTCLETEFRLLMPDGRCKHVRILAQQITDSFGGREYIGAIMDVTAAKSAEEALHRSQSQLAHVTRITILGEMAASIAHEVNQPLAAVTTNAEAGLRWLNREEPNIGEVSSAIQRIMNEAHRASEVIRRIRALSRKTEPLYLSINVHEVLQEALMLVRRETRRNRVNIELKSTSDALWVFGDRIQLQQVIINLLLNALQALSCVQPRGRRILIQLSTTLNSDVLLCVQDNGPGINAQNFSKLFNPFFTTKSEGMGMGLSICRSIIESHGGRIWAESEPGHGAQMYFSLPSQKPDQS</sequence>
<evidence type="ECO:0000259" key="11">
    <source>
        <dbReference type="PROSITE" id="PS50113"/>
    </source>
</evidence>
<dbReference type="InterPro" id="IPR003594">
    <property type="entry name" value="HATPase_dom"/>
</dbReference>
<dbReference type="Pfam" id="PF00512">
    <property type="entry name" value="HisKA"/>
    <property type="match status" value="1"/>
</dbReference>
<keyword evidence="3" id="KW-0597">Phosphoprotein</keyword>
<evidence type="ECO:0000259" key="10">
    <source>
        <dbReference type="PROSITE" id="PS50109"/>
    </source>
</evidence>
<dbReference type="SUPFAM" id="SSF55785">
    <property type="entry name" value="PYP-like sensor domain (PAS domain)"/>
    <property type="match status" value="1"/>
</dbReference>
<dbReference type="GO" id="GO:0005524">
    <property type="term" value="F:ATP binding"/>
    <property type="evidence" value="ECO:0007669"/>
    <property type="project" value="UniProtKB-KW"/>
</dbReference>
<evidence type="ECO:0000256" key="3">
    <source>
        <dbReference type="ARBA" id="ARBA00022553"/>
    </source>
</evidence>
<feature type="domain" description="PAC" evidence="11">
    <location>
        <begin position="205"/>
        <end position="256"/>
    </location>
</feature>
<dbReference type="Pfam" id="PF08447">
    <property type="entry name" value="PAS_3"/>
    <property type="match status" value="1"/>
</dbReference>
<keyword evidence="4 12" id="KW-0808">Transferase</keyword>
<reference evidence="12 13" key="1">
    <citation type="submission" date="2019-09" db="EMBL/GenBank/DDBJ databases">
        <authorList>
            <person name="Chandra G."/>
            <person name="Truman W A."/>
        </authorList>
    </citation>
    <scope>NUCLEOTIDE SEQUENCE [LARGE SCALE GENOMIC DNA]</scope>
    <source>
        <strain evidence="12">PS854</strain>
    </source>
</reference>
<dbReference type="InterPro" id="IPR036097">
    <property type="entry name" value="HisK_dim/P_sf"/>
</dbReference>
<dbReference type="AlphaFoldDB" id="A0A5E7GKI7"/>
<evidence type="ECO:0000256" key="5">
    <source>
        <dbReference type="ARBA" id="ARBA00022741"/>
    </source>
</evidence>
<dbReference type="SMART" id="SM00388">
    <property type="entry name" value="HisKA"/>
    <property type="match status" value="1"/>
</dbReference>
<evidence type="ECO:0000256" key="4">
    <source>
        <dbReference type="ARBA" id="ARBA00022679"/>
    </source>
</evidence>
<dbReference type="SMART" id="SM00387">
    <property type="entry name" value="HATPase_c"/>
    <property type="match status" value="1"/>
</dbReference>
<dbReference type="Proteomes" id="UP000327111">
    <property type="component" value="Unassembled WGS sequence"/>
</dbReference>
<dbReference type="RefSeq" id="WP_224791200.1">
    <property type="nucleotide sequence ID" value="NZ_CABVIF010000001.1"/>
</dbReference>
<dbReference type="InterPro" id="IPR001610">
    <property type="entry name" value="PAC"/>
</dbReference>
<dbReference type="FunFam" id="1.10.287.130:FF:000055">
    <property type="entry name" value="Two-component sensor histidine kinase"/>
    <property type="match status" value="1"/>
</dbReference>
<dbReference type="Pfam" id="PF02518">
    <property type="entry name" value="HATPase_c"/>
    <property type="match status" value="1"/>
</dbReference>
<dbReference type="InterPro" id="IPR000700">
    <property type="entry name" value="PAS-assoc_C"/>
</dbReference>
<keyword evidence="9" id="KW-1133">Transmembrane helix</keyword>
<evidence type="ECO:0000256" key="1">
    <source>
        <dbReference type="ARBA" id="ARBA00000085"/>
    </source>
</evidence>
<dbReference type="PRINTS" id="PR00344">
    <property type="entry name" value="BCTRLSENSOR"/>
</dbReference>